<gene>
    <name evidence="5" type="ORF">KR51_00026950</name>
</gene>
<proteinExistence type="predicted"/>
<organism evidence="5 6">
    <name type="scientific">Rubidibacter lacunae KORDI 51-2</name>
    <dbReference type="NCBI Taxonomy" id="582515"/>
    <lineage>
        <taxon>Bacteria</taxon>
        <taxon>Bacillati</taxon>
        <taxon>Cyanobacteriota</taxon>
        <taxon>Cyanophyceae</taxon>
        <taxon>Oscillatoriophycideae</taxon>
        <taxon>Chroococcales</taxon>
        <taxon>Aphanothecaceae</taxon>
        <taxon>Rubidibacter</taxon>
    </lineage>
</organism>
<reference evidence="5 6" key="1">
    <citation type="submission" date="2013-05" db="EMBL/GenBank/DDBJ databases">
        <title>Draft genome sequence of Rubidibacter lacunae KORDI 51-2.</title>
        <authorList>
            <person name="Choi D.H."/>
            <person name="Noh J.H."/>
            <person name="Kwon K.-K."/>
            <person name="Lee J.-H."/>
            <person name="Ryu J.-Y."/>
        </authorList>
    </citation>
    <scope>NUCLEOTIDE SEQUENCE [LARGE SCALE GENOMIC DNA]</scope>
    <source>
        <strain evidence="5 6">KORDI 51-2</strain>
    </source>
</reference>
<evidence type="ECO:0000256" key="2">
    <source>
        <dbReference type="ARBA" id="ARBA00023315"/>
    </source>
</evidence>
<dbReference type="AlphaFoldDB" id="U5DJF9"/>
<dbReference type="InterPro" id="IPR016181">
    <property type="entry name" value="Acyl_CoA_acyltransferase"/>
</dbReference>
<dbReference type="STRING" id="582515.KR51_00026950"/>
<feature type="domain" description="N-acetyltransferase" evidence="4">
    <location>
        <begin position="2"/>
        <end position="151"/>
    </location>
</feature>
<protein>
    <submittedName>
        <fullName evidence="5">Sortase</fullName>
    </submittedName>
</protein>
<dbReference type="CDD" id="cd04301">
    <property type="entry name" value="NAT_SF"/>
    <property type="match status" value="1"/>
</dbReference>
<dbReference type="GO" id="GO:0016747">
    <property type="term" value="F:acyltransferase activity, transferring groups other than amino-acyl groups"/>
    <property type="evidence" value="ECO:0007669"/>
    <property type="project" value="InterPro"/>
</dbReference>
<keyword evidence="1" id="KW-0808">Transferase</keyword>
<feature type="transmembrane region" description="Helical" evidence="3">
    <location>
        <begin position="167"/>
        <end position="184"/>
    </location>
</feature>
<evidence type="ECO:0000256" key="3">
    <source>
        <dbReference type="SAM" id="Phobius"/>
    </source>
</evidence>
<name>U5DJF9_9CHRO</name>
<keyword evidence="3" id="KW-1133">Transmembrane helix</keyword>
<dbReference type="Pfam" id="PF13673">
    <property type="entry name" value="Acetyltransf_10"/>
    <property type="match status" value="1"/>
</dbReference>
<dbReference type="InterPro" id="IPR050832">
    <property type="entry name" value="Bact_Acetyltransf"/>
</dbReference>
<evidence type="ECO:0000313" key="6">
    <source>
        <dbReference type="Proteomes" id="UP000016960"/>
    </source>
</evidence>
<dbReference type="Gene3D" id="3.40.630.30">
    <property type="match status" value="1"/>
</dbReference>
<evidence type="ECO:0000313" key="5">
    <source>
        <dbReference type="EMBL" id="ERN40709.1"/>
    </source>
</evidence>
<dbReference type="PROSITE" id="PS51186">
    <property type="entry name" value="GNAT"/>
    <property type="match status" value="1"/>
</dbReference>
<accession>U5DJF9</accession>
<sequence>MANVRPACPEDGDAIVEIQLAAIAASTADHYCPQQIEALCEDKSHRRDYGEYLFVAERDGTALGFGALNGPRNTIHAIYVRPEYFRQGIGSQLLERLETEALRRDRPALYVCSSRYAEPFYRTCGFHKVGDFAASVRQTSIPCIGMIAELLPKRQPRELLAKRRWQFVRHVGLILVAILLVHVLL</sequence>
<dbReference type="PANTHER" id="PTHR43877">
    <property type="entry name" value="AMINOALKYLPHOSPHONATE N-ACETYLTRANSFERASE-RELATED-RELATED"/>
    <property type="match status" value="1"/>
</dbReference>
<dbReference type="EMBL" id="ASSJ01000070">
    <property type="protein sequence ID" value="ERN40709.1"/>
    <property type="molecule type" value="Genomic_DNA"/>
</dbReference>
<keyword evidence="2" id="KW-0012">Acyltransferase</keyword>
<keyword evidence="3" id="KW-0812">Transmembrane</keyword>
<dbReference type="InParanoid" id="U5DJF9"/>
<evidence type="ECO:0000259" key="4">
    <source>
        <dbReference type="PROSITE" id="PS51186"/>
    </source>
</evidence>
<keyword evidence="6" id="KW-1185">Reference proteome</keyword>
<comment type="caution">
    <text evidence="5">The sequence shown here is derived from an EMBL/GenBank/DDBJ whole genome shotgun (WGS) entry which is preliminary data.</text>
</comment>
<dbReference type="SUPFAM" id="SSF55729">
    <property type="entry name" value="Acyl-CoA N-acyltransferases (Nat)"/>
    <property type="match status" value="1"/>
</dbReference>
<evidence type="ECO:0000256" key="1">
    <source>
        <dbReference type="ARBA" id="ARBA00022679"/>
    </source>
</evidence>
<keyword evidence="3" id="KW-0472">Membrane</keyword>
<dbReference type="Proteomes" id="UP000016960">
    <property type="component" value="Unassembled WGS sequence"/>
</dbReference>
<dbReference type="eggNOG" id="COG0456">
    <property type="taxonomic scope" value="Bacteria"/>
</dbReference>
<dbReference type="InterPro" id="IPR000182">
    <property type="entry name" value="GNAT_dom"/>
</dbReference>